<dbReference type="SUPFAM" id="SSF46785">
    <property type="entry name" value="Winged helix' DNA-binding domain"/>
    <property type="match status" value="1"/>
</dbReference>
<dbReference type="InterPro" id="IPR052543">
    <property type="entry name" value="HTH_Metal-responsive_Reg"/>
</dbReference>
<accession>A0ABV7KXK7</accession>
<dbReference type="PRINTS" id="PR00778">
    <property type="entry name" value="HTHARSR"/>
</dbReference>
<dbReference type="InterPro" id="IPR036390">
    <property type="entry name" value="WH_DNA-bd_sf"/>
</dbReference>
<evidence type="ECO:0000313" key="3">
    <source>
        <dbReference type="Proteomes" id="UP001595528"/>
    </source>
</evidence>
<reference evidence="3" key="1">
    <citation type="journal article" date="2019" name="Int. J. Syst. Evol. Microbiol.">
        <title>The Global Catalogue of Microorganisms (GCM) 10K type strain sequencing project: providing services to taxonomists for standard genome sequencing and annotation.</title>
        <authorList>
            <consortium name="The Broad Institute Genomics Platform"/>
            <consortium name="The Broad Institute Genome Sequencing Center for Infectious Disease"/>
            <person name="Wu L."/>
            <person name="Ma J."/>
        </authorList>
    </citation>
    <scope>NUCLEOTIDE SEQUENCE [LARGE SCALE GENOMIC DNA]</scope>
    <source>
        <strain evidence="3">KCTC 42964</strain>
    </source>
</reference>
<dbReference type="InterPro" id="IPR011991">
    <property type="entry name" value="ArsR-like_HTH"/>
</dbReference>
<feature type="domain" description="HTH arsR-type" evidence="1">
    <location>
        <begin position="1"/>
        <end position="94"/>
    </location>
</feature>
<evidence type="ECO:0000259" key="1">
    <source>
        <dbReference type="PROSITE" id="PS50987"/>
    </source>
</evidence>
<protein>
    <submittedName>
        <fullName evidence="2">Winged helix-turn-helix domain-containing protein</fullName>
    </submittedName>
</protein>
<organism evidence="2 3">
    <name type="scientific">Marinibaculum pumilum</name>
    <dbReference type="NCBI Taxonomy" id="1766165"/>
    <lineage>
        <taxon>Bacteria</taxon>
        <taxon>Pseudomonadati</taxon>
        <taxon>Pseudomonadota</taxon>
        <taxon>Alphaproteobacteria</taxon>
        <taxon>Rhodospirillales</taxon>
        <taxon>Rhodospirillaceae</taxon>
        <taxon>Marinibaculum</taxon>
    </lineage>
</organism>
<sequence>MNQEPRIDIIAAALADRARARIVTALMDGRAYSAKELAFRAEVTPQTASFHLQRLTGTGLLADYRRGRHRYFYIGDADMAGAVEALMAAAPQDHLRSLPPRARGAFVLARSCWTHLAGKLAVALAERLAEMDAIAFRGGSFLPGPQAAALFHRLGLPSDTVAEPAAARLQPGSSPCWAKPCLDWTERRFHLAGRLGRSLLEHFLAQGWLVRLPEGRALAATPSGIAAFRDLLGIDVEALESAVAVERQAAE</sequence>
<dbReference type="EMBL" id="JBHRTR010000020">
    <property type="protein sequence ID" value="MFC3227107.1"/>
    <property type="molecule type" value="Genomic_DNA"/>
</dbReference>
<keyword evidence="3" id="KW-1185">Reference proteome</keyword>
<gene>
    <name evidence="2" type="ORF">ACFOGJ_07705</name>
</gene>
<proteinExistence type="predicted"/>
<dbReference type="SMART" id="SM00418">
    <property type="entry name" value="HTH_ARSR"/>
    <property type="match status" value="1"/>
</dbReference>
<dbReference type="Proteomes" id="UP001595528">
    <property type="component" value="Unassembled WGS sequence"/>
</dbReference>
<dbReference type="RefSeq" id="WP_379899272.1">
    <property type="nucleotide sequence ID" value="NZ_JBHRTR010000020.1"/>
</dbReference>
<dbReference type="Pfam" id="PF12840">
    <property type="entry name" value="HTH_20"/>
    <property type="match status" value="1"/>
</dbReference>
<dbReference type="Gene3D" id="1.10.10.10">
    <property type="entry name" value="Winged helix-like DNA-binding domain superfamily/Winged helix DNA-binding domain"/>
    <property type="match status" value="1"/>
</dbReference>
<dbReference type="InterPro" id="IPR001845">
    <property type="entry name" value="HTH_ArsR_DNA-bd_dom"/>
</dbReference>
<dbReference type="PANTHER" id="PTHR39168:SF1">
    <property type="entry name" value="TRANSCRIPTIONAL REGULATORY PROTEIN"/>
    <property type="match status" value="1"/>
</dbReference>
<evidence type="ECO:0000313" key="2">
    <source>
        <dbReference type="EMBL" id="MFC3227107.1"/>
    </source>
</evidence>
<dbReference type="PANTHER" id="PTHR39168">
    <property type="entry name" value="TRANSCRIPTIONAL REGULATOR-RELATED"/>
    <property type="match status" value="1"/>
</dbReference>
<dbReference type="PROSITE" id="PS50987">
    <property type="entry name" value="HTH_ARSR_2"/>
    <property type="match status" value="1"/>
</dbReference>
<dbReference type="InterPro" id="IPR036388">
    <property type="entry name" value="WH-like_DNA-bd_sf"/>
</dbReference>
<dbReference type="CDD" id="cd00090">
    <property type="entry name" value="HTH_ARSR"/>
    <property type="match status" value="1"/>
</dbReference>
<name>A0ABV7KXK7_9PROT</name>
<comment type="caution">
    <text evidence="2">The sequence shown here is derived from an EMBL/GenBank/DDBJ whole genome shotgun (WGS) entry which is preliminary data.</text>
</comment>